<accession>A0A178MPL1</accession>
<gene>
    <name evidence="1" type="ORF">A6A04_17540</name>
</gene>
<protein>
    <submittedName>
        <fullName evidence="1">Uncharacterized protein</fullName>
    </submittedName>
</protein>
<proteinExistence type="predicted"/>
<dbReference type="Proteomes" id="UP000078428">
    <property type="component" value="Unassembled WGS sequence"/>
</dbReference>
<comment type="caution">
    <text evidence="1">The sequence shown here is derived from an EMBL/GenBank/DDBJ whole genome shotgun (WGS) entry which is preliminary data.</text>
</comment>
<sequence>MAWSRHWRFLLPDRRPAFRGLAVHQGRATQPGAKIAVSVPAADKMVDWCVETLVHSPTMLIAFLLPFRHFLQQRV</sequence>
<dbReference type="AlphaFoldDB" id="A0A178MPL1"/>
<evidence type="ECO:0000313" key="2">
    <source>
        <dbReference type="Proteomes" id="UP000078428"/>
    </source>
</evidence>
<reference evidence="1 2" key="1">
    <citation type="submission" date="2016-04" db="EMBL/GenBank/DDBJ databases">
        <title>Draft genome sequence of freshwater magnetotactic bacteria Magnetospirillum marisnigri SP-1 and Magnetospirillum moscoviense BB-1.</title>
        <authorList>
            <person name="Koziaeva V."/>
            <person name="Dziuba M.V."/>
            <person name="Ivanov T.M."/>
            <person name="Kuznetsov B."/>
            <person name="Grouzdev D.S."/>
        </authorList>
    </citation>
    <scope>NUCLEOTIDE SEQUENCE [LARGE SCALE GENOMIC DNA]</scope>
    <source>
        <strain evidence="1 2">SP-1</strain>
    </source>
</reference>
<dbReference type="EMBL" id="LWQT01000050">
    <property type="protein sequence ID" value="OAN50752.1"/>
    <property type="molecule type" value="Genomic_DNA"/>
</dbReference>
<organism evidence="1 2">
    <name type="scientific">Paramagnetospirillum marisnigri</name>
    <dbReference type="NCBI Taxonomy" id="1285242"/>
    <lineage>
        <taxon>Bacteria</taxon>
        <taxon>Pseudomonadati</taxon>
        <taxon>Pseudomonadota</taxon>
        <taxon>Alphaproteobacteria</taxon>
        <taxon>Rhodospirillales</taxon>
        <taxon>Magnetospirillaceae</taxon>
        <taxon>Paramagnetospirillum</taxon>
    </lineage>
</organism>
<keyword evidence="2" id="KW-1185">Reference proteome</keyword>
<name>A0A178MPL1_9PROT</name>
<evidence type="ECO:0000313" key="1">
    <source>
        <dbReference type="EMBL" id="OAN50752.1"/>
    </source>
</evidence>